<keyword evidence="4" id="KW-0804">Transcription</keyword>
<evidence type="ECO:0000256" key="4">
    <source>
        <dbReference type="ARBA" id="ARBA00023163"/>
    </source>
</evidence>
<organism evidence="6 7">
    <name type="scientific">Sphingomonas paucimobilis NBRC 13935</name>
    <dbReference type="NCBI Taxonomy" id="1219050"/>
    <lineage>
        <taxon>Bacteria</taxon>
        <taxon>Pseudomonadati</taxon>
        <taxon>Pseudomonadota</taxon>
        <taxon>Alphaproteobacteria</taxon>
        <taxon>Sphingomonadales</taxon>
        <taxon>Sphingomonadaceae</taxon>
        <taxon>Sphingomonas</taxon>
    </lineage>
</organism>
<sequence length="290" mass="30597">MDPDIALFVDVVQAGSLAGGARTWRLSPAMVSKRIARLEARLGVRLLHRTTRRLTMTEAGAAFHGEVAPLVAGLRAAEARVSHIAAGPTGPLRVTAPTSFGRLWVAPYLPGFLARYPAIRLSLDLTDDFVDVMGERVDLAIRITAAPPSGLAVHRFADNRRVLCASPSYLAQAGTPTGIAALADHRLLAANGQLPWRLTGATVTGDSLIETNSSEVVREMALAGAGIALRSLWDVADALADGRLVRVLPRYEGSVAVGILGLHAPIGAPAAVPALIAHLAEAWRDAAWMK</sequence>
<name>A0A0C9NDS9_SPHPI</name>
<evidence type="ECO:0000256" key="2">
    <source>
        <dbReference type="ARBA" id="ARBA00023015"/>
    </source>
</evidence>
<dbReference type="InterPro" id="IPR036390">
    <property type="entry name" value="WH_DNA-bd_sf"/>
</dbReference>
<dbReference type="GO" id="GO:0003700">
    <property type="term" value="F:DNA-binding transcription factor activity"/>
    <property type="evidence" value="ECO:0007669"/>
    <property type="project" value="InterPro"/>
</dbReference>
<dbReference type="GO" id="GO:0003677">
    <property type="term" value="F:DNA binding"/>
    <property type="evidence" value="ECO:0007669"/>
    <property type="project" value="UniProtKB-KW"/>
</dbReference>
<keyword evidence="3" id="KW-0238">DNA-binding</keyword>
<evidence type="ECO:0000256" key="1">
    <source>
        <dbReference type="ARBA" id="ARBA00009437"/>
    </source>
</evidence>
<evidence type="ECO:0000259" key="5">
    <source>
        <dbReference type="PROSITE" id="PS50931"/>
    </source>
</evidence>
<protein>
    <submittedName>
        <fullName evidence="6">DNA, contig: SP614</fullName>
    </submittedName>
</protein>
<evidence type="ECO:0000313" key="6">
    <source>
        <dbReference type="EMBL" id="GAN12893.1"/>
    </source>
</evidence>
<dbReference type="AlphaFoldDB" id="A0A0C9NDS9"/>
<comment type="caution">
    <text evidence="6">The sequence shown here is derived from an EMBL/GenBank/DDBJ whole genome shotgun (WGS) entry which is preliminary data.</text>
</comment>
<dbReference type="InterPro" id="IPR000847">
    <property type="entry name" value="LysR_HTH_N"/>
</dbReference>
<dbReference type="CDD" id="cd08422">
    <property type="entry name" value="PBP2_CrgA_like"/>
    <property type="match status" value="1"/>
</dbReference>
<dbReference type="InterPro" id="IPR005119">
    <property type="entry name" value="LysR_subst-bd"/>
</dbReference>
<comment type="similarity">
    <text evidence="1">Belongs to the LysR transcriptional regulatory family.</text>
</comment>
<dbReference type="PROSITE" id="PS50931">
    <property type="entry name" value="HTH_LYSR"/>
    <property type="match status" value="1"/>
</dbReference>
<dbReference type="SUPFAM" id="SSF46785">
    <property type="entry name" value="Winged helix' DNA-binding domain"/>
    <property type="match status" value="1"/>
</dbReference>
<dbReference type="PANTHER" id="PTHR30537:SF5">
    <property type="entry name" value="HTH-TYPE TRANSCRIPTIONAL ACTIVATOR TTDR-RELATED"/>
    <property type="match status" value="1"/>
</dbReference>
<keyword evidence="2" id="KW-0805">Transcription regulation</keyword>
<dbReference type="RefSeq" id="WP_007403386.1">
    <property type="nucleotide sequence ID" value="NZ_BBJS01000014.1"/>
</dbReference>
<dbReference type="PANTHER" id="PTHR30537">
    <property type="entry name" value="HTH-TYPE TRANSCRIPTIONAL REGULATOR"/>
    <property type="match status" value="1"/>
</dbReference>
<evidence type="ECO:0000313" key="7">
    <source>
        <dbReference type="Proteomes" id="UP000032025"/>
    </source>
</evidence>
<proteinExistence type="inferred from homology"/>
<dbReference type="Gene3D" id="1.10.10.10">
    <property type="entry name" value="Winged helix-like DNA-binding domain superfamily/Winged helix DNA-binding domain"/>
    <property type="match status" value="1"/>
</dbReference>
<dbReference type="Pfam" id="PF00126">
    <property type="entry name" value="HTH_1"/>
    <property type="match status" value="1"/>
</dbReference>
<dbReference type="SUPFAM" id="SSF53850">
    <property type="entry name" value="Periplasmic binding protein-like II"/>
    <property type="match status" value="1"/>
</dbReference>
<dbReference type="Gene3D" id="3.40.190.290">
    <property type="match status" value="1"/>
</dbReference>
<dbReference type="EMBL" id="BBJS01000014">
    <property type="protein sequence ID" value="GAN12893.1"/>
    <property type="molecule type" value="Genomic_DNA"/>
</dbReference>
<dbReference type="Pfam" id="PF03466">
    <property type="entry name" value="LysR_substrate"/>
    <property type="match status" value="1"/>
</dbReference>
<dbReference type="InterPro" id="IPR058163">
    <property type="entry name" value="LysR-type_TF_proteobact-type"/>
</dbReference>
<gene>
    <name evidence="6" type="ORF">SP6_14_00490</name>
</gene>
<feature type="domain" description="HTH lysR-type" evidence="5">
    <location>
        <begin position="1"/>
        <end position="57"/>
    </location>
</feature>
<evidence type="ECO:0000256" key="3">
    <source>
        <dbReference type="ARBA" id="ARBA00023125"/>
    </source>
</evidence>
<dbReference type="Proteomes" id="UP000032025">
    <property type="component" value="Unassembled WGS sequence"/>
</dbReference>
<reference evidence="6 7" key="1">
    <citation type="submission" date="2014-08" db="EMBL/GenBank/DDBJ databases">
        <title>Whole genome shotgun sequence of Sphingomonas paucimobilis NBRC 13935.</title>
        <authorList>
            <person name="Hosoyama A."/>
            <person name="Hashimoto M."/>
            <person name="Hosoyama Y."/>
            <person name="Noguchi M."/>
            <person name="Uohara A."/>
            <person name="Ohji S."/>
            <person name="Katano-Makiyama Y."/>
            <person name="Ichikawa N."/>
            <person name="Kimura A."/>
            <person name="Yamazoe A."/>
            <person name="Fujita N."/>
        </authorList>
    </citation>
    <scope>NUCLEOTIDE SEQUENCE [LARGE SCALE GENOMIC DNA]</scope>
    <source>
        <strain evidence="6 7">NBRC 13935</strain>
    </source>
</reference>
<dbReference type="InterPro" id="IPR036388">
    <property type="entry name" value="WH-like_DNA-bd_sf"/>
</dbReference>
<keyword evidence="7" id="KW-1185">Reference proteome</keyword>
<dbReference type="GeneID" id="78529352"/>
<accession>A0A0C9NDS9</accession>